<reference evidence="2" key="1">
    <citation type="journal article" date="2023" name="G3 (Bethesda)">
        <title>A reference genome for the long-term kleptoplast-retaining sea slug Elysia crispata morphotype clarki.</title>
        <authorList>
            <person name="Eastman K.E."/>
            <person name="Pendleton A.L."/>
            <person name="Shaikh M.A."/>
            <person name="Suttiyut T."/>
            <person name="Ogas R."/>
            <person name="Tomko P."/>
            <person name="Gavelis G."/>
            <person name="Widhalm J.R."/>
            <person name="Wisecaver J.H."/>
        </authorList>
    </citation>
    <scope>NUCLEOTIDE SEQUENCE</scope>
    <source>
        <strain evidence="2">ECLA1</strain>
    </source>
</reference>
<evidence type="ECO:0000313" key="3">
    <source>
        <dbReference type="Proteomes" id="UP001283361"/>
    </source>
</evidence>
<comment type="caution">
    <text evidence="2">The sequence shown here is derived from an EMBL/GenBank/DDBJ whole genome shotgun (WGS) entry which is preliminary data.</text>
</comment>
<evidence type="ECO:0000256" key="1">
    <source>
        <dbReference type="SAM" id="MobiDB-lite"/>
    </source>
</evidence>
<name>A0AAE1E1T2_9GAST</name>
<dbReference type="AlphaFoldDB" id="A0AAE1E1T2"/>
<gene>
    <name evidence="2" type="ORF">RRG08_038308</name>
</gene>
<keyword evidence="3" id="KW-1185">Reference proteome</keyword>
<organism evidence="2 3">
    <name type="scientific">Elysia crispata</name>
    <name type="common">lettuce slug</name>
    <dbReference type="NCBI Taxonomy" id="231223"/>
    <lineage>
        <taxon>Eukaryota</taxon>
        <taxon>Metazoa</taxon>
        <taxon>Spiralia</taxon>
        <taxon>Lophotrochozoa</taxon>
        <taxon>Mollusca</taxon>
        <taxon>Gastropoda</taxon>
        <taxon>Heterobranchia</taxon>
        <taxon>Euthyneura</taxon>
        <taxon>Panpulmonata</taxon>
        <taxon>Sacoglossa</taxon>
        <taxon>Placobranchoidea</taxon>
        <taxon>Plakobranchidae</taxon>
        <taxon>Elysia</taxon>
    </lineage>
</organism>
<protein>
    <submittedName>
        <fullName evidence="2">Uncharacterized protein</fullName>
    </submittedName>
</protein>
<dbReference type="EMBL" id="JAWDGP010001519">
    <property type="protein sequence ID" value="KAK3790817.1"/>
    <property type="molecule type" value="Genomic_DNA"/>
</dbReference>
<sequence length="103" mass="11091">MSAAAGCVDNCVLCDSHGTSGLTITRDVQGSTRPTGTPPDGRGRMLRHHLFTHPFSSGSGWLGARVSTPPRSPRGFGPVAKRLGEQFRLGLYVTRQRQGRESE</sequence>
<feature type="region of interest" description="Disordered" evidence="1">
    <location>
        <begin position="24"/>
        <end position="43"/>
    </location>
</feature>
<feature type="compositionally biased region" description="Polar residues" evidence="1">
    <location>
        <begin position="24"/>
        <end position="35"/>
    </location>
</feature>
<proteinExistence type="predicted"/>
<evidence type="ECO:0000313" key="2">
    <source>
        <dbReference type="EMBL" id="KAK3790817.1"/>
    </source>
</evidence>
<dbReference type="Proteomes" id="UP001283361">
    <property type="component" value="Unassembled WGS sequence"/>
</dbReference>
<accession>A0AAE1E1T2</accession>